<keyword evidence="3" id="KW-1185">Reference proteome</keyword>
<gene>
    <name evidence="2" type="ORF">CDAR_595961</name>
</gene>
<evidence type="ECO:0000313" key="2">
    <source>
        <dbReference type="EMBL" id="GIY04651.1"/>
    </source>
</evidence>
<organism evidence="2 3">
    <name type="scientific">Caerostris darwini</name>
    <dbReference type="NCBI Taxonomy" id="1538125"/>
    <lineage>
        <taxon>Eukaryota</taxon>
        <taxon>Metazoa</taxon>
        <taxon>Ecdysozoa</taxon>
        <taxon>Arthropoda</taxon>
        <taxon>Chelicerata</taxon>
        <taxon>Arachnida</taxon>
        <taxon>Araneae</taxon>
        <taxon>Araneomorphae</taxon>
        <taxon>Entelegynae</taxon>
        <taxon>Araneoidea</taxon>
        <taxon>Araneidae</taxon>
        <taxon>Caerostris</taxon>
    </lineage>
</organism>
<evidence type="ECO:0000256" key="1">
    <source>
        <dbReference type="SAM" id="MobiDB-lite"/>
    </source>
</evidence>
<protein>
    <submittedName>
        <fullName evidence="2">Uncharacterized protein</fullName>
    </submittedName>
</protein>
<accession>A0AAV4Q6G4</accession>
<dbReference type="Proteomes" id="UP001054837">
    <property type="component" value="Unassembled WGS sequence"/>
</dbReference>
<evidence type="ECO:0000313" key="3">
    <source>
        <dbReference type="Proteomes" id="UP001054837"/>
    </source>
</evidence>
<dbReference type="AlphaFoldDB" id="A0AAV4Q6G4"/>
<reference evidence="2 3" key="1">
    <citation type="submission" date="2021-06" db="EMBL/GenBank/DDBJ databases">
        <title>Caerostris darwini draft genome.</title>
        <authorList>
            <person name="Kono N."/>
            <person name="Arakawa K."/>
        </authorList>
    </citation>
    <scope>NUCLEOTIDE SEQUENCE [LARGE SCALE GENOMIC DNA]</scope>
</reference>
<feature type="compositionally biased region" description="Basic residues" evidence="1">
    <location>
        <begin position="1"/>
        <end position="15"/>
    </location>
</feature>
<name>A0AAV4Q6G4_9ARAC</name>
<proteinExistence type="predicted"/>
<comment type="caution">
    <text evidence="2">The sequence shown here is derived from an EMBL/GenBank/DDBJ whole genome shotgun (WGS) entry which is preliminary data.</text>
</comment>
<dbReference type="EMBL" id="BPLQ01003956">
    <property type="protein sequence ID" value="GIY04651.1"/>
    <property type="molecule type" value="Genomic_DNA"/>
</dbReference>
<sequence>MHFKSLHMWTRRRIKLSADPTPSRGPPGLRKNPSHGFRNSDHKREPLPLWGIVDELQMISATLTADPGIKSFAAKAIVITKPDCLPPPQIL</sequence>
<feature type="region of interest" description="Disordered" evidence="1">
    <location>
        <begin position="1"/>
        <end position="43"/>
    </location>
</feature>